<dbReference type="SUPFAM" id="SSF53474">
    <property type="entry name" value="alpha/beta-Hydrolases"/>
    <property type="match status" value="1"/>
</dbReference>
<accession>A0A657LMY5</accession>
<evidence type="ECO:0000256" key="1">
    <source>
        <dbReference type="SAM" id="MobiDB-lite"/>
    </source>
</evidence>
<evidence type="ECO:0000313" key="3">
    <source>
        <dbReference type="Proteomes" id="UP000182661"/>
    </source>
</evidence>
<dbReference type="PANTHER" id="PTHR36513">
    <property type="entry name" value="ABC TRANSMEMBRANE TYPE-1 DOMAIN-CONTAINING PROTEIN"/>
    <property type="match status" value="1"/>
</dbReference>
<dbReference type="InterPro" id="IPR029058">
    <property type="entry name" value="AB_hydrolase_fold"/>
</dbReference>
<gene>
    <name evidence="2" type="ORF">AX760_23245</name>
</gene>
<proteinExistence type="predicted"/>
<dbReference type="PANTHER" id="PTHR36513:SF1">
    <property type="entry name" value="TRANSMEMBRANE PROTEIN"/>
    <property type="match status" value="1"/>
</dbReference>
<dbReference type="OrthoDB" id="9797755at2"/>
<dbReference type="Pfam" id="PF05990">
    <property type="entry name" value="DUF900"/>
    <property type="match status" value="1"/>
</dbReference>
<dbReference type="EMBL" id="LSRP01000124">
    <property type="protein sequence ID" value="OJF91627.1"/>
    <property type="molecule type" value="Genomic_DNA"/>
</dbReference>
<dbReference type="InterPro" id="IPR010297">
    <property type="entry name" value="DUF900_hydrolase"/>
</dbReference>
<name>A0A657LMY5_9HYPH</name>
<dbReference type="RefSeq" id="WP_071835169.1">
    <property type="nucleotide sequence ID" value="NZ_LSRP01000124.1"/>
</dbReference>
<comment type="caution">
    <text evidence="2">The sequence shown here is derived from an EMBL/GenBank/DDBJ whole genome shotgun (WGS) entry which is preliminary data.</text>
</comment>
<protein>
    <recommendedName>
        <fullName evidence="4">Esterase</fullName>
    </recommendedName>
</protein>
<dbReference type="AlphaFoldDB" id="A0A657LMY5"/>
<sequence>MSSTAAALADLRFGLKFAAKRYLGYAERVDKADNAALYRQLNDERLEDEARLDQEARQNGLAQEAPTIGEKTAGPLLGMGEGEPTSDSSVAYRVQRAENTLGRMAAQLHSLLQDGPLRDVIGDVRARIDRRRDEVRAARKRAHLLEWNQLPDSAANGLQKMSTDGHNVTVWFGTNRRLHTSGQFLGERADQVTYGRCAVFVPEDRTAGSLGRGLFGRIFKGDDRVKLTERTLLDKARFWKDLAKEVASLKVSDRDGLVFLHGYNTKFVDAVRRTAQLKVDLAHRGPAALFSWPSLGYPAGYAGDEAAIEGSEQVIRDFLVDFSQRSGVSAVHILAHSMGNRGLLRAMDAIAKIAASAAPVRFGQIMLAAPDVDAQLFTNLAAAYSQISKRSTLYVTTNDNAIGLSRELHRFHRAGLAPPVAVVPGIDTIDASRVNLGLIGHSYAAEMRAVLADMHRLIQSDTAPDKRFGLRRALGGAAPYWEFVP</sequence>
<keyword evidence="3" id="KW-1185">Reference proteome</keyword>
<feature type="region of interest" description="Disordered" evidence="1">
    <location>
        <begin position="58"/>
        <end position="87"/>
    </location>
</feature>
<evidence type="ECO:0008006" key="4">
    <source>
        <dbReference type="Google" id="ProtNLM"/>
    </source>
</evidence>
<organism evidence="2 3">
    <name type="scientific">Pararhizobium antarcticum</name>
    <dbReference type="NCBI Taxonomy" id="1798805"/>
    <lineage>
        <taxon>Bacteria</taxon>
        <taxon>Pseudomonadati</taxon>
        <taxon>Pseudomonadota</taxon>
        <taxon>Alphaproteobacteria</taxon>
        <taxon>Hyphomicrobiales</taxon>
        <taxon>Rhizobiaceae</taxon>
        <taxon>Rhizobium/Agrobacterium group</taxon>
        <taxon>Pararhizobium</taxon>
    </lineage>
</organism>
<dbReference type="Gene3D" id="3.40.50.1820">
    <property type="entry name" value="alpha/beta hydrolase"/>
    <property type="match status" value="1"/>
</dbReference>
<reference evidence="2 3" key="1">
    <citation type="submission" date="2016-02" db="EMBL/GenBank/DDBJ databases">
        <title>Genome sequencing of a beta-galactosidase producing bacteria Rhizobium sp. 59.</title>
        <authorList>
            <person name="Wang D."/>
            <person name="Kot W."/>
            <person name="Qin Y."/>
            <person name="Hansen L."/>
            <person name="Naqvi K."/>
            <person name="Rensing C."/>
        </authorList>
    </citation>
    <scope>NUCLEOTIDE SEQUENCE [LARGE SCALE GENOMIC DNA]</scope>
    <source>
        <strain evidence="2 3">59</strain>
    </source>
</reference>
<dbReference type="Proteomes" id="UP000182661">
    <property type="component" value="Unassembled WGS sequence"/>
</dbReference>
<evidence type="ECO:0000313" key="2">
    <source>
        <dbReference type="EMBL" id="OJF91627.1"/>
    </source>
</evidence>